<proteinExistence type="predicted"/>
<dbReference type="InterPro" id="IPR036388">
    <property type="entry name" value="WH-like_DNA-bd_sf"/>
</dbReference>
<dbReference type="InterPro" id="IPR016461">
    <property type="entry name" value="COMT-like"/>
</dbReference>
<protein>
    <submittedName>
        <fullName evidence="5">Methyltransferase</fullName>
    </submittedName>
</protein>
<dbReference type="Gene3D" id="1.10.10.10">
    <property type="entry name" value="Winged helix-like DNA-binding domain superfamily/Winged helix DNA-binding domain"/>
    <property type="match status" value="1"/>
</dbReference>
<accession>A0AAJ2QVP8</accession>
<evidence type="ECO:0000256" key="2">
    <source>
        <dbReference type="ARBA" id="ARBA00022679"/>
    </source>
</evidence>
<dbReference type="InterPro" id="IPR029063">
    <property type="entry name" value="SAM-dependent_MTases_sf"/>
</dbReference>
<feature type="domain" description="O-methyltransferase C-terminal" evidence="4">
    <location>
        <begin position="188"/>
        <end position="334"/>
    </location>
</feature>
<evidence type="ECO:0000313" key="5">
    <source>
        <dbReference type="EMBL" id="MDX4952204.1"/>
    </source>
</evidence>
<dbReference type="SUPFAM" id="SSF46785">
    <property type="entry name" value="Winged helix' DNA-binding domain"/>
    <property type="match status" value="1"/>
</dbReference>
<dbReference type="RefSeq" id="WP_319071304.1">
    <property type="nucleotide sequence ID" value="NZ_JAWWMZ010000001.1"/>
</dbReference>
<dbReference type="InterPro" id="IPR036390">
    <property type="entry name" value="WH_DNA-bd_sf"/>
</dbReference>
<reference evidence="5" key="1">
    <citation type="submission" date="2023-11" db="EMBL/GenBank/DDBJ databases">
        <title>Identification and selenium tolerance of Delftia acidovorans R3-25.</title>
        <authorList>
            <person name="Zhang S."/>
            <person name="Liu Y."/>
            <person name="Guo Y."/>
        </authorList>
    </citation>
    <scope>NUCLEOTIDE SEQUENCE</scope>
    <source>
        <strain evidence="5">R3-25</strain>
    </source>
</reference>
<dbReference type="CDD" id="cd02440">
    <property type="entry name" value="AdoMet_MTases"/>
    <property type="match status" value="1"/>
</dbReference>
<comment type="caution">
    <text evidence="5">The sequence shown here is derived from an EMBL/GenBank/DDBJ whole genome shotgun (WGS) entry which is preliminary data.</text>
</comment>
<name>A0AAJ2QVP8_DELAC</name>
<keyword evidence="1 5" id="KW-0489">Methyltransferase</keyword>
<dbReference type="InterPro" id="IPR001077">
    <property type="entry name" value="COMT_C"/>
</dbReference>
<dbReference type="PANTHER" id="PTHR43712:SF2">
    <property type="entry name" value="O-METHYLTRANSFERASE CICE"/>
    <property type="match status" value="1"/>
</dbReference>
<dbReference type="EMBL" id="JAWWMZ010000001">
    <property type="protein sequence ID" value="MDX4952204.1"/>
    <property type="molecule type" value="Genomic_DNA"/>
</dbReference>
<evidence type="ECO:0000256" key="1">
    <source>
        <dbReference type="ARBA" id="ARBA00022603"/>
    </source>
</evidence>
<keyword evidence="3" id="KW-0949">S-adenosyl-L-methionine</keyword>
<dbReference type="SUPFAM" id="SSF53335">
    <property type="entry name" value="S-adenosyl-L-methionine-dependent methyltransferases"/>
    <property type="match status" value="1"/>
</dbReference>
<sequence length="359" mass="38194">MNTPRRESPTHTPSHALQPLWDLAAAQIQAEALVLALESGALDRLATPQTPAELALAQGWNEANTSHWLELLWSMGLLRRGQHEPVSYLLATDALRYLHSASPESCGAAWLFRLRSLRHSATLLRGLVEHGPAGDGSACSAPLTTGNAEGWAAAARAQIGQEQRAVSVPAALQVLDQVPEVAAGAGTARRMLDLGGGPGWIALALLRQQPALQASVFDWPEAVAVAADNARQSRLSDRFTALGGNLATDGIGSGYDLVWCSSVLHFVPDAAAVVAKVFDALAPGGVFVCAHAEVDETPEAALRTLPYYLPMRLLGRSVTRRGELQALLAQAGFERIERIESREFPMAPLAVLIARKAAP</sequence>
<dbReference type="PANTHER" id="PTHR43712">
    <property type="entry name" value="PUTATIVE (AFU_ORTHOLOGUE AFUA_4G14580)-RELATED"/>
    <property type="match status" value="1"/>
</dbReference>
<evidence type="ECO:0000313" key="6">
    <source>
        <dbReference type="Proteomes" id="UP001287445"/>
    </source>
</evidence>
<dbReference type="PROSITE" id="PS51683">
    <property type="entry name" value="SAM_OMT_II"/>
    <property type="match status" value="1"/>
</dbReference>
<gene>
    <name evidence="5" type="ORF">SGN30_02085</name>
</gene>
<evidence type="ECO:0000256" key="3">
    <source>
        <dbReference type="ARBA" id="ARBA00022691"/>
    </source>
</evidence>
<dbReference type="Gene3D" id="3.40.50.150">
    <property type="entry name" value="Vaccinia Virus protein VP39"/>
    <property type="match status" value="1"/>
</dbReference>
<evidence type="ECO:0000259" key="4">
    <source>
        <dbReference type="Pfam" id="PF00891"/>
    </source>
</evidence>
<dbReference type="GO" id="GO:0032259">
    <property type="term" value="P:methylation"/>
    <property type="evidence" value="ECO:0007669"/>
    <property type="project" value="UniProtKB-KW"/>
</dbReference>
<keyword evidence="2" id="KW-0808">Transferase</keyword>
<organism evidence="5 6">
    <name type="scientific">Delftia acidovorans</name>
    <name type="common">Pseudomonas acidovorans</name>
    <name type="synonym">Comamonas acidovorans</name>
    <dbReference type="NCBI Taxonomy" id="80866"/>
    <lineage>
        <taxon>Bacteria</taxon>
        <taxon>Pseudomonadati</taxon>
        <taxon>Pseudomonadota</taxon>
        <taxon>Betaproteobacteria</taxon>
        <taxon>Burkholderiales</taxon>
        <taxon>Comamonadaceae</taxon>
        <taxon>Delftia</taxon>
    </lineage>
</organism>
<dbReference type="Pfam" id="PF00891">
    <property type="entry name" value="Methyltransf_2"/>
    <property type="match status" value="1"/>
</dbReference>
<dbReference type="Proteomes" id="UP001287445">
    <property type="component" value="Unassembled WGS sequence"/>
</dbReference>
<dbReference type="GO" id="GO:0008171">
    <property type="term" value="F:O-methyltransferase activity"/>
    <property type="evidence" value="ECO:0007669"/>
    <property type="project" value="InterPro"/>
</dbReference>
<dbReference type="AlphaFoldDB" id="A0AAJ2QVP8"/>